<sequence length="246" mass="25991">MTQHSQQKALVTGGSRGIGRAIVERLTSSGFDTVFTWNSNQDAAEKLVEQLQQRGHQVRAVQADLSTIESAEQAAQQLHSEGPFQILVNNATTETPISPVVDMPIDAWTEALTVSATAPFLLIKYLAPDMVEGGAIINISSLNTVMPQAGIAGYCAGKSALESLTQVVAKELAPKGITVNAIRPGATDTDGQRVVNSDPEVRNQIAQMTPMGRLGRPSDIADVVSFLAGPDSRWVTGQSLTVSGGL</sequence>
<keyword evidence="5" id="KW-1185">Reference proteome</keyword>
<evidence type="ECO:0000259" key="3">
    <source>
        <dbReference type="SMART" id="SM00822"/>
    </source>
</evidence>
<dbReference type="SUPFAM" id="SSF51735">
    <property type="entry name" value="NAD(P)-binding Rossmann-fold domains"/>
    <property type="match status" value="1"/>
</dbReference>
<dbReference type="Gene3D" id="3.40.50.720">
    <property type="entry name" value="NAD(P)-binding Rossmann-like Domain"/>
    <property type="match status" value="1"/>
</dbReference>
<dbReference type="Pfam" id="PF13561">
    <property type="entry name" value="adh_short_C2"/>
    <property type="match status" value="1"/>
</dbReference>
<dbReference type="GO" id="GO:0016491">
    <property type="term" value="F:oxidoreductase activity"/>
    <property type="evidence" value="ECO:0007669"/>
    <property type="project" value="UniProtKB-KW"/>
</dbReference>
<evidence type="ECO:0000313" key="5">
    <source>
        <dbReference type="Proteomes" id="UP000034037"/>
    </source>
</evidence>
<dbReference type="SMART" id="SM00822">
    <property type="entry name" value="PKS_KR"/>
    <property type="match status" value="1"/>
</dbReference>
<dbReference type="InterPro" id="IPR057326">
    <property type="entry name" value="KR_dom"/>
</dbReference>
<dbReference type="Proteomes" id="UP000034037">
    <property type="component" value="Chromosome"/>
</dbReference>
<dbReference type="FunFam" id="3.40.50.720:FF:000173">
    <property type="entry name" value="3-oxoacyl-[acyl-carrier protein] reductase"/>
    <property type="match status" value="1"/>
</dbReference>
<dbReference type="EMBL" id="CP011309">
    <property type="protein sequence ID" value="AKF26254.1"/>
    <property type="molecule type" value="Genomic_DNA"/>
</dbReference>
<dbReference type="InterPro" id="IPR036291">
    <property type="entry name" value="NAD(P)-bd_dom_sf"/>
</dbReference>
<dbReference type="PRINTS" id="PR00081">
    <property type="entry name" value="GDHRDH"/>
</dbReference>
<dbReference type="PATRIC" id="fig|92706.3.peg.231"/>
<dbReference type="InterPro" id="IPR002347">
    <property type="entry name" value="SDR_fam"/>
</dbReference>
<feature type="domain" description="Ketoreductase" evidence="3">
    <location>
        <begin position="7"/>
        <end position="223"/>
    </location>
</feature>
<dbReference type="PANTHER" id="PTHR43639:SF1">
    <property type="entry name" value="SHORT-CHAIN DEHYDROGENASE_REDUCTASE FAMILY PROTEIN"/>
    <property type="match status" value="1"/>
</dbReference>
<keyword evidence="2" id="KW-0560">Oxidoreductase</keyword>
<dbReference type="PRINTS" id="PR00080">
    <property type="entry name" value="SDRFAMILY"/>
</dbReference>
<evidence type="ECO:0000256" key="2">
    <source>
        <dbReference type="ARBA" id="ARBA00023002"/>
    </source>
</evidence>
<accession>A0A0F6SQI2</accession>
<dbReference type="RefSeq" id="WP_003863450.1">
    <property type="nucleotide sequence ID" value="NZ_CP011309.1"/>
</dbReference>
<dbReference type="PANTHER" id="PTHR43639">
    <property type="entry name" value="OXIDOREDUCTASE, SHORT-CHAIN DEHYDROGENASE/REDUCTASE FAMILY (AFU_ORTHOLOGUE AFUA_5G02870)"/>
    <property type="match status" value="1"/>
</dbReference>
<gene>
    <name evidence="4" type="ORF">YH66_01120</name>
</gene>
<dbReference type="PROSITE" id="PS00061">
    <property type="entry name" value="ADH_SHORT"/>
    <property type="match status" value="1"/>
</dbReference>
<organism evidence="4 5">
    <name type="scientific">[Brevibacterium] flavum</name>
    <dbReference type="NCBI Taxonomy" id="92706"/>
    <lineage>
        <taxon>Bacteria</taxon>
        <taxon>Bacillati</taxon>
        <taxon>Actinomycetota</taxon>
        <taxon>Actinomycetes</taxon>
        <taxon>Mycobacteriales</taxon>
        <taxon>Corynebacteriaceae</taxon>
        <taxon>Corynebacterium</taxon>
    </lineage>
</organism>
<dbReference type="HOGENOM" id="CLU_010194_1_3_11"/>
<evidence type="ECO:0000313" key="4">
    <source>
        <dbReference type="EMBL" id="AKF26254.1"/>
    </source>
</evidence>
<evidence type="ECO:0000256" key="1">
    <source>
        <dbReference type="ARBA" id="ARBA00006484"/>
    </source>
</evidence>
<proteinExistence type="inferred from homology"/>
<protein>
    <recommendedName>
        <fullName evidence="3">Ketoreductase domain-containing protein</fullName>
    </recommendedName>
</protein>
<reference evidence="4 5" key="1">
    <citation type="submission" date="2015-04" db="EMBL/GenBank/DDBJ databases">
        <title>Complete Genome Sequence of Brevibacterium flavum ATCC 15168.</title>
        <authorList>
            <person name="Ahn J."/>
            <person name="Park G."/>
            <person name="Jeon W."/>
            <person name="Jang Y."/>
            <person name="Jang M."/>
            <person name="Lee H."/>
            <person name="Lee H."/>
        </authorList>
    </citation>
    <scope>NUCLEOTIDE SEQUENCE [LARGE SCALE GENOMIC DNA]</scope>
    <source>
        <strain evidence="4 5">ATCC 15168</strain>
    </source>
</reference>
<dbReference type="InterPro" id="IPR020904">
    <property type="entry name" value="Sc_DH/Rdtase_CS"/>
</dbReference>
<dbReference type="AlphaFoldDB" id="A0A0F6SQI2"/>
<name>A0A0F6SQI2_9CORY</name>
<comment type="similarity">
    <text evidence="1">Belongs to the short-chain dehydrogenases/reductases (SDR) family.</text>
</comment>